<sequence length="432" mass="49890">MVSVSIIHSTALNYIWLTKSNYLDSSSDTSIKHVVFGIASSFRSWEKRKEYIRLWWKPEEMRGCVFVDKKLLQSEANFSLPPICVSEDTSRFPYSFRGGDRSAIRVARVLLETVNLNHSDVRWFVFGDDDTVFFAENLAKTLNKYDHDLWYYIGSISETFIQNDNDLSSFEMGYGGGGFAVSYSLAKVLAKVLDSCLHRYPHLYGSDARIYSCLGDLGVALTHEVGFHQKTRHQAVEHLLKAATFDPNRIVQQSICYDKKFSRTISISWGHAVQVFESNVLVRDLLQVRKTFKLWRKREIPYSNLYMFNTREVDSDPCKRPTIFFLDSLSSTTSITDDLVITSTYKSNGFDNCVEKKDLTKKLEEIRVHSHKLDLNIKQMQARRRQCCEVLSSPDDKVLDIAIMECAEEELAYMHPYKKSRRNLTSKVSREN</sequence>
<dbReference type="Pfam" id="PF04646">
    <property type="entry name" value="DUF604"/>
    <property type="match status" value="2"/>
</dbReference>
<dbReference type="InterPro" id="IPR006740">
    <property type="entry name" value="DUF604"/>
</dbReference>
<evidence type="ECO:0000313" key="1">
    <source>
        <dbReference type="EMBL" id="KAI3852130.1"/>
    </source>
</evidence>
<gene>
    <name evidence="1" type="ORF">MKW98_020129</name>
</gene>
<evidence type="ECO:0000313" key="2">
    <source>
        <dbReference type="Proteomes" id="UP001202328"/>
    </source>
</evidence>
<dbReference type="Proteomes" id="UP001202328">
    <property type="component" value="Unassembled WGS sequence"/>
</dbReference>
<dbReference type="PANTHER" id="PTHR10811">
    <property type="entry name" value="FRINGE-RELATED"/>
    <property type="match status" value="1"/>
</dbReference>
<dbReference type="AlphaFoldDB" id="A0AAD4S2E0"/>
<dbReference type="Gene3D" id="3.90.550.50">
    <property type="match status" value="1"/>
</dbReference>
<dbReference type="EMBL" id="JAJJMB010015809">
    <property type="protein sequence ID" value="KAI3852130.1"/>
    <property type="molecule type" value="Genomic_DNA"/>
</dbReference>
<reference evidence="1" key="1">
    <citation type="submission" date="2022-04" db="EMBL/GenBank/DDBJ databases">
        <title>A functionally conserved STORR gene fusion in Papaver species that diverged 16.8 million years ago.</title>
        <authorList>
            <person name="Catania T."/>
        </authorList>
    </citation>
    <scope>NUCLEOTIDE SEQUENCE</scope>
    <source>
        <strain evidence="1">S-188037</strain>
    </source>
</reference>
<keyword evidence="2" id="KW-1185">Reference proteome</keyword>
<comment type="caution">
    <text evidence="1">The sequence shown here is derived from an EMBL/GenBank/DDBJ whole genome shotgun (WGS) entry which is preliminary data.</text>
</comment>
<protein>
    <submittedName>
        <fullName evidence="1">Uncharacterized protein</fullName>
    </submittedName>
</protein>
<name>A0AAD4S2E0_9MAGN</name>
<accession>A0AAD4S2E0</accession>
<proteinExistence type="predicted"/>
<organism evidence="1 2">
    <name type="scientific">Papaver atlanticum</name>
    <dbReference type="NCBI Taxonomy" id="357466"/>
    <lineage>
        <taxon>Eukaryota</taxon>
        <taxon>Viridiplantae</taxon>
        <taxon>Streptophyta</taxon>
        <taxon>Embryophyta</taxon>
        <taxon>Tracheophyta</taxon>
        <taxon>Spermatophyta</taxon>
        <taxon>Magnoliopsida</taxon>
        <taxon>Ranunculales</taxon>
        <taxon>Papaveraceae</taxon>
        <taxon>Papaveroideae</taxon>
        <taxon>Papaver</taxon>
    </lineage>
</organism>